<dbReference type="PROSITE" id="PS51318">
    <property type="entry name" value="TAT"/>
    <property type="match status" value="1"/>
</dbReference>
<protein>
    <recommendedName>
        <fullName evidence="4">Periplasmic binding protein domain-containing protein</fullName>
    </recommendedName>
</protein>
<accession>A0A9E7BZ02</accession>
<sequence>MSRLLSDEETLQRAAERLQHPYSRRVFLSLAAAAGAAVALPACGDSSSTSSATSASTAAAGSTGTAPAVASKTGLVVDQVPTLANSFYASWGKGYDSSAAKLGLDTKTYNPNFQASKELSQAQGLKGEGAAMLVGIAGDQAQVPTIARICQRSEIYYNPCFENPAWFTPQDVGDYYVTFLTPRSEDAAYQTAKYLFDQVGGEGEVIHIQGQPGPTDTFRTLGVKRAAKEFPGIKLVGNQATEWTLDGGRKLMLNMISAYPDAKGVFAQNDSIALGVLSVLQERNNTKMKVVGMDAIPEILPKLKQGPNFIGTFNSLGYWIAGYAVVNVFDALNGWKPSTPERLLGSGGILITQDNVAELQKSIYDAPEPFDWSLMSRTMHPDDWDPQFDVQPFDPNLVWAPFPKDRPLNPAWDGSAEEIKKAQQVYQEHYKTGPLKGQQ</sequence>
<reference evidence="5" key="1">
    <citation type="journal article" date="2022" name="Int. J. Syst. Evol. Microbiol.">
        <title>Pseudomonas aegrilactucae sp. nov. and Pseudomonas morbosilactucae sp. nov., pathogens causing bacterial rot of lettuce in Japan.</title>
        <authorList>
            <person name="Sawada H."/>
            <person name="Fujikawa T."/>
            <person name="Satou M."/>
        </authorList>
    </citation>
    <scope>NUCLEOTIDE SEQUENCE</scope>
    <source>
        <strain evidence="5">0166_1</strain>
    </source>
</reference>
<dbReference type="KEGG" id="sbae:DSM104329_00435"/>
<dbReference type="RefSeq" id="WP_259313753.1">
    <property type="nucleotide sequence ID" value="NZ_CP087164.1"/>
</dbReference>
<gene>
    <name evidence="5" type="ORF">DSM104329_00435</name>
</gene>
<evidence type="ECO:0000313" key="6">
    <source>
        <dbReference type="Proteomes" id="UP001162834"/>
    </source>
</evidence>
<dbReference type="Gene3D" id="3.40.50.2300">
    <property type="match status" value="2"/>
</dbReference>
<organism evidence="5 6">
    <name type="scientific">Capillimicrobium parvum</name>
    <dbReference type="NCBI Taxonomy" id="2884022"/>
    <lineage>
        <taxon>Bacteria</taxon>
        <taxon>Bacillati</taxon>
        <taxon>Actinomycetota</taxon>
        <taxon>Thermoleophilia</taxon>
        <taxon>Solirubrobacterales</taxon>
        <taxon>Capillimicrobiaceae</taxon>
        <taxon>Capillimicrobium</taxon>
    </lineage>
</organism>
<evidence type="ECO:0000256" key="2">
    <source>
        <dbReference type="ARBA" id="ARBA00007639"/>
    </source>
</evidence>
<dbReference type="Pfam" id="PF13407">
    <property type="entry name" value="Peripla_BP_4"/>
    <property type="match status" value="1"/>
</dbReference>
<evidence type="ECO:0000313" key="5">
    <source>
        <dbReference type="EMBL" id="UGS34064.1"/>
    </source>
</evidence>
<dbReference type="InterPro" id="IPR028082">
    <property type="entry name" value="Peripla_BP_I"/>
</dbReference>
<comment type="subcellular location">
    <subcellularLocation>
        <location evidence="1">Cell envelope</location>
    </subcellularLocation>
</comment>
<dbReference type="PANTHER" id="PTHR46847">
    <property type="entry name" value="D-ALLOSE-BINDING PERIPLASMIC PROTEIN-RELATED"/>
    <property type="match status" value="1"/>
</dbReference>
<dbReference type="GO" id="GO:0030246">
    <property type="term" value="F:carbohydrate binding"/>
    <property type="evidence" value="ECO:0007669"/>
    <property type="project" value="UniProtKB-ARBA"/>
</dbReference>
<evidence type="ECO:0000256" key="1">
    <source>
        <dbReference type="ARBA" id="ARBA00004196"/>
    </source>
</evidence>
<dbReference type="EMBL" id="CP087164">
    <property type="protein sequence ID" value="UGS34064.1"/>
    <property type="molecule type" value="Genomic_DNA"/>
</dbReference>
<dbReference type="GO" id="GO:0030313">
    <property type="term" value="C:cell envelope"/>
    <property type="evidence" value="ECO:0007669"/>
    <property type="project" value="UniProtKB-SubCell"/>
</dbReference>
<comment type="similarity">
    <text evidence="2">Belongs to the bacterial solute-binding protein 2 family.</text>
</comment>
<keyword evidence="6" id="KW-1185">Reference proteome</keyword>
<name>A0A9E7BZ02_9ACTN</name>
<proteinExistence type="inferred from homology"/>
<dbReference type="Proteomes" id="UP001162834">
    <property type="component" value="Chromosome"/>
</dbReference>
<dbReference type="InterPro" id="IPR006311">
    <property type="entry name" value="TAT_signal"/>
</dbReference>
<keyword evidence="3" id="KW-0732">Signal</keyword>
<dbReference type="CDD" id="cd01536">
    <property type="entry name" value="PBP1_ABC_sugar_binding-like"/>
    <property type="match status" value="1"/>
</dbReference>
<dbReference type="InterPro" id="IPR025997">
    <property type="entry name" value="SBP_2_dom"/>
</dbReference>
<dbReference type="AlphaFoldDB" id="A0A9E7BZ02"/>
<evidence type="ECO:0000256" key="3">
    <source>
        <dbReference type="ARBA" id="ARBA00022729"/>
    </source>
</evidence>
<dbReference type="SUPFAM" id="SSF53822">
    <property type="entry name" value="Periplasmic binding protein-like I"/>
    <property type="match status" value="1"/>
</dbReference>
<dbReference type="PANTHER" id="PTHR46847:SF1">
    <property type="entry name" value="D-ALLOSE-BINDING PERIPLASMIC PROTEIN-RELATED"/>
    <property type="match status" value="1"/>
</dbReference>
<evidence type="ECO:0000259" key="4">
    <source>
        <dbReference type="Pfam" id="PF13407"/>
    </source>
</evidence>
<feature type="domain" description="Periplasmic binding protein" evidence="4">
    <location>
        <begin position="80"/>
        <end position="334"/>
    </location>
</feature>